<proteinExistence type="inferred from homology"/>
<evidence type="ECO:0000256" key="5">
    <source>
        <dbReference type="ARBA" id="ARBA00023136"/>
    </source>
</evidence>
<dbReference type="InterPro" id="IPR000301">
    <property type="entry name" value="Tetraspanin_animals"/>
</dbReference>
<dbReference type="FunFam" id="1.10.1450.10:FF:000099">
    <property type="entry name" value="Tetraspanin"/>
    <property type="match status" value="1"/>
</dbReference>
<reference evidence="9" key="1">
    <citation type="journal article" date="2002" name="Science">
        <title>The draft genome of Ciona intestinalis: insights into chordate and vertebrate origins.</title>
        <authorList>
            <person name="Dehal P."/>
            <person name="Satou Y."/>
            <person name="Campbell R.K."/>
            <person name="Chapman J."/>
            <person name="Degnan B."/>
            <person name="De Tomaso A."/>
            <person name="Davidson B."/>
            <person name="Di Gregorio A."/>
            <person name="Gelpke M."/>
            <person name="Goodstein D.M."/>
            <person name="Harafuji N."/>
            <person name="Hastings K.E."/>
            <person name="Ho I."/>
            <person name="Hotta K."/>
            <person name="Huang W."/>
            <person name="Kawashima T."/>
            <person name="Lemaire P."/>
            <person name="Martinez D."/>
            <person name="Meinertzhagen I.A."/>
            <person name="Necula S."/>
            <person name="Nonaka M."/>
            <person name="Putnam N."/>
            <person name="Rash S."/>
            <person name="Saiga H."/>
            <person name="Satake M."/>
            <person name="Terry A."/>
            <person name="Yamada L."/>
            <person name="Wang H.G."/>
            <person name="Awazu S."/>
            <person name="Azumi K."/>
            <person name="Boore J."/>
            <person name="Branno M."/>
            <person name="Chin-Bow S."/>
            <person name="DeSantis R."/>
            <person name="Doyle S."/>
            <person name="Francino P."/>
            <person name="Keys D.N."/>
            <person name="Haga S."/>
            <person name="Hayashi H."/>
            <person name="Hino K."/>
            <person name="Imai K.S."/>
            <person name="Inaba K."/>
            <person name="Kano S."/>
            <person name="Kobayashi K."/>
            <person name="Kobayashi M."/>
            <person name="Lee B.I."/>
            <person name="Makabe K.W."/>
            <person name="Manohar C."/>
            <person name="Matassi G."/>
            <person name="Medina M."/>
            <person name="Mochizuki Y."/>
            <person name="Mount S."/>
            <person name="Morishita T."/>
            <person name="Miura S."/>
            <person name="Nakayama A."/>
            <person name="Nishizaka S."/>
            <person name="Nomoto H."/>
            <person name="Ohta F."/>
            <person name="Oishi K."/>
            <person name="Rigoutsos I."/>
            <person name="Sano M."/>
            <person name="Sasaki A."/>
            <person name="Sasakura Y."/>
            <person name="Shoguchi E."/>
            <person name="Shin-i T."/>
            <person name="Spagnuolo A."/>
            <person name="Stainier D."/>
            <person name="Suzuki M.M."/>
            <person name="Tassy O."/>
            <person name="Takatori N."/>
            <person name="Tokuoka M."/>
            <person name="Yagi K."/>
            <person name="Yoshizaki F."/>
            <person name="Wada S."/>
            <person name="Zhang C."/>
            <person name="Hyatt P.D."/>
            <person name="Larimer F."/>
            <person name="Detter C."/>
            <person name="Doggett N."/>
            <person name="Glavina T."/>
            <person name="Hawkins T."/>
            <person name="Richardson P."/>
            <person name="Lucas S."/>
            <person name="Kohara Y."/>
            <person name="Levine M."/>
            <person name="Satoh N."/>
            <person name="Rokhsar D.S."/>
        </authorList>
    </citation>
    <scope>NUCLEOTIDE SEQUENCE [LARGE SCALE GENOMIC DNA]</scope>
</reference>
<dbReference type="InterPro" id="IPR018499">
    <property type="entry name" value="Tetraspanin/Peripherin"/>
</dbReference>
<comment type="subcellular location">
    <subcellularLocation>
        <location evidence="1 7">Membrane</location>
        <topology evidence="1 7">Multi-pass membrane protein</topology>
    </subcellularLocation>
</comment>
<keyword evidence="3 7" id="KW-0812">Transmembrane</keyword>
<protein>
    <recommendedName>
        <fullName evidence="7">Tetraspanin</fullName>
    </recommendedName>
</protein>
<keyword evidence="5 7" id="KW-0472">Membrane</keyword>
<dbReference type="Gene3D" id="1.10.1450.10">
    <property type="entry name" value="Tetraspanin"/>
    <property type="match status" value="1"/>
</dbReference>
<evidence type="ECO:0000313" key="9">
    <source>
        <dbReference type="Proteomes" id="UP000008144"/>
    </source>
</evidence>
<reference evidence="8" key="2">
    <citation type="journal article" date="2008" name="Genome Biol.">
        <title>Improved genome assembly and evidence-based global gene model set for the chordate Ciona intestinalis: new insight into intron and operon populations.</title>
        <authorList>
            <person name="Satou Y."/>
            <person name="Mineta K."/>
            <person name="Ogasawara M."/>
            <person name="Sasakura Y."/>
            <person name="Shoguchi E."/>
            <person name="Ueno K."/>
            <person name="Yamada L."/>
            <person name="Matsumoto J."/>
            <person name="Wasserscheid J."/>
            <person name="Dewar K."/>
            <person name="Wiley G.B."/>
            <person name="Macmil S.L."/>
            <person name="Roe B.A."/>
            <person name="Zeller R.W."/>
            <person name="Hastings K.E."/>
            <person name="Lemaire P."/>
            <person name="Lindquist E."/>
            <person name="Endo T."/>
            <person name="Hotta K."/>
            <person name="Inaba K."/>
        </authorList>
    </citation>
    <scope>NUCLEOTIDE SEQUENCE [LARGE SCALE GENOMIC DNA]</scope>
    <source>
        <strain evidence="8">wild type</strain>
    </source>
</reference>
<evidence type="ECO:0000313" key="8">
    <source>
        <dbReference type="Ensembl" id="ENSCINP00000003743.3"/>
    </source>
</evidence>
<dbReference type="FunCoup" id="F6T788">
    <property type="interactions" value="8"/>
</dbReference>
<dbReference type="EMBL" id="EAAA01000908">
    <property type="status" value="NOT_ANNOTATED_CDS"/>
    <property type="molecule type" value="Genomic_DNA"/>
</dbReference>
<evidence type="ECO:0000256" key="1">
    <source>
        <dbReference type="ARBA" id="ARBA00004141"/>
    </source>
</evidence>
<evidence type="ECO:0000256" key="6">
    <source>
        <dbReference type="PIRSR" id="PIRSR002419-1"/>
    </source>
</evidence>
<evidence type="ECO:0000256" key="7">
    <source>
        <dbReference type="RuleBase" id="RU361218"/>
    </source>
</evidence>
<comment type="similarity">
    <text evidence="2 7">Belongs to the tetraspanin (TM4SF) family.</text>
</comment>
<dbReference type="OMA" id="CKYLMFF"/>
<dbReference type="InterPro" id="IPR008952">
    <property type="entry name" value="Tetraspanin_EC2_sf"/>
</dbReference>
<name>F6T788_CIOIN</name>
<dbReference type="PRINTS" id="PR00259">
    <property type="entry name" value="TMFOUR"/>
</dbReference>
<organism evidence="8 9">
    <name type="scientific">Ciona intestinalis</name>
    <name type="common">Transparent sea squirt</name>
    <name type="synonym">Ascidia intestinalis</name>
    <dbReference type="NCBI Taxonomy" id="7719"/>
    <lineage>
        <taxon>Eukaryota</taxon>
        <taxon>Metazoa</taxon>
        <taxon>Chordata</taxon>
        <taxon>Tunicata</taxon>
        <taxon>Ascidiacea</taxon>
        <taxon>Phlebobranchia</taxon>
        <taxon>Cionidae</taxon>
        <taxon>Ciona</taxon>
    </lineage>
</organism>
<dbReference type="GeneTree" id="ENSGT00940000164476"/>
<feature type="disulfide bond" evidence="6">
    <location>
        <begin position="147"/>
        <end position="167"/>
    </location>
</feature>
<reference evidence="8" key="3">
    <citation type="submission" date="2025-08" db="UniProtKB">
        <authorList>
            <consortium name="Ensembl"/>
        </authorList>
    </citation>
    <scope>IDENTIFICATION</scope>
</reference>
<accession>F6T788</accession>
<feature type="transmembrane region" description="Helical" evidence="7">
    <location>
        <begin position="54"/>
        <end position="77"/>
    </location>
</feature>
<feature type="transmembrane region" description="Helical" evidence="7">
    <location>
        <begin position="84"/>
        <end position="109"/>
    </location>
</feature>
<sequence length="216" mass="23398">KMSDSLTCCKYLMFFFNLLIFLSGAALLGVGIWVAVGADSFKQVVSQDPAIFNAVYIIIAVGALLFLVGFLGCCGAIKENKFMLGAFFVMVLIIFILEIIGGVLAFVYYPKAKQAAIDSMKLYDDNTPEGNTVKAAWDAFHTAFKCCGINSPTDWLGQTVTFVPTSCAGFTQGCESALKGYFWALGGVAIGVLFIELLAMIFACCLYRGVNKHQYA</sequence>
<dbReference type="Pfam" id="PF00335">
    <property type="entry name" value="Tetraspanin"/>
    <property type="match status" value="1"/>
</dbReference>
<reference evidence="8" key="4">
    <citation type="submission" date="2025-09" db="UniProtKB">
        <authorList>
            <consortium name="Ensembl"/>
        </authorList>
    </citation>
    <scope>IDENTIFICATION</scope>
</reference>
<evidence type="ECO:0000256" key="3">
    <source>
        <dbReference type="ARBA" id="ARBA00022692"/>
    </source>
</evidence>
<evidence type="ECO:0000256" key="2">
    <source>
        <dbReference type="ARBA" id="ARBA00006840"/>
    </source>
</evidence>
<feature type="transmembrane region" description="Helical" evidence="7">
    <location>
        <begin position="181"/>
        <end position="207"/>
    </location>
</feature>
<dbReference type="Proteomes" id="UP000008144">
    <property type="component" value="Chromosome 12"/>
</dbReference>
<dbReference type="InParanoid" id="F6T788"/>
<dbReference type="HOGENOM" id="CLU_055524_4_1_1"/>
<dbReference type="PANTHER" id="PTHR19282">
    <property type="entry name" value="TETRASPANIN"/>
    <property type="match status" value="1"/>
</dbReference>
<dbReference type="Ensembl" id="ENSCINT00000003743.3">
    <property type="protein sequence ID" value="ENSCINP00000003743.3"/>
    <property type="gene ID" value="ENSCING00000001844.3"/>
</dbReference>
<dbReference type="InterPro" id="IPR018503">
    <property type="entry name" value="Tetraspanin_CS"/>
</dbReference>
<evidence type="ECO:0000256" key="4">
    <source>
        <dbReference type="ARBA" id="ARBA00022989"/>
    </source>
</evidence>
<feature type="transmembrane region" description="Helical" evidence="7">
    <location>
        <begin position="12"/>
        <end position="34"/>
    </location>
</feature>
<keyword evidence="6" id="KW-1015">Disulfide bond</keyword>
<dbReference type="PANTHER" id="PTHR19282:SF519">
    <property type="entry name" value="TETRASPANIN"/>
    <property type="match status" value="1"/>
</dbReference>
<keyword evidence="9" id="KW-1185">Reference proteome</keyword>
<dbReference type="CDD" id="cd03127">
    <property type="entry name" value="tetraspanin_LEL"/>
    <property type="match status" value="1"/>
</dbReference>
<dbReference type="SUPFAM" id="SSF48652">
    <property type="entry name" value="Tetraspanin"/>
    <property type="match status" value="1"/>
</dbReference>
<dbReference type="PROSITE" id="PS00421">
    <property type="entry name" value="TM4_1"/>
    <property type="match status" value="1"/>
</dbReference>
<dbReference type="GO" id="GO:0005886">
    <property type="term" value="C:plasma membrane"/>
    <property type="evidence" value="ECO:0000318"/>
    <property type="project" value="GO_Central"/>
</dbReference>
<dbReference type="AlphaFoldDB" id="F6T788"/>
<keyword evidence="4 7" id="KW-1133">Transmembrane helix</keyword>
<dbReference type="PIRSF" id="PIRSF002419">
    <property type="entry name" value="Tetraspanin"/>
    <property type="match status" value="1"/>
</dbReference>